<dbReference type="RefSeq" id="XP_040758672.1">
    <property type="nucleotide sequence ID" value="XM_040903258.1"/>
</dbReference>
<name>A0A165BFA6_9APHY</name>
<evidence type="ECO:0000259" key="1">
    <source>
        <dbReference type="Pfam" id="PF00656"/>
    </source>
</evidence>
<feature type="domain" description="Peptidase C14 caspase" evidence="1">
    <location>
        <begin position="3"/>
        <end position="83"/>
    </location>
</feature>
<dbReference type="GO" id="GO:0004197">
    <property type="term" value="F:cysteine-type endopeptidase activity"/>
    <property type="evidence" value="ECO:0007669"/>
    <property type="project" value="InterPro"/>
</dbReference>
<keyword evidence="3" id="KW-1185">Reference proteome</keyword>
<feature type="non-terminal residue" evidence="2">
    <location>
        <position position="1"/>
    </location>
</feature>
<protein>
    <recommendedName>
        <fullName evidence="1">Peptidase C14 caspase domain-containing protein</fullName>
    </recommendedName>
</protein>
<dbReference type="Proteomes" id="UP000076871">
    <property type="component" value="Unassembled WGS sequence"/>
</dbReference>
<feature type="non-terminal residue" evidence="2">
    <location>
        <position position="83"/>
    </location>
</feature>
<dbReference type="InParanoid" id="A0A165BFA6"/>
<sequence length="83" mass="9210">AFVVVVGINSYGEGSELNEANKDALSVHDFLLHDLQIPVAHIKLFLDHDATRRCIMDALHTHFLNNPDVRPGDAIIFYFAGHG</sequence>
<evidence type="ECO:0000313" key="3">
    <source>
        <dbReference type="Proteomes" id="UP000076871"/>
    </source>
</evidence>
<reference evidence="2 3" key="1">
    <citation type="journal article" date="2016" name="Mol. Biol. Evol.">
        <title>Comparative Genomics of Early-Diverging Mushroom-Forming Fungi Provides Insights into the Origins of Lignocellulose Decay Capabilities.</title>
        <authorList>
            <person name="Nagy L.G."/>
            <person name="Riley R."/>
            <person name="Tritt A."/>
            <person name="Adam C."/>
            <person name="Daum C."/>
            <person name="Floudas D."/>
            <person name="Sun H."/>
            <person name="Yadav J.S."/>
            <person name="Pangilinan J."/>
            <person name="Larsson K.H."/>
            <person name="Matsuura K."/>
            <person name="Barry K."/>
            <person name="Labutti K."/>
            <person name="Kuo R."/>
            <person name="Ohm R.A."/>
            <person name="Bhattacharya S.S."/>
            <person name="Shirouzu T."/>
            <person name="Yoshinaga Y."/>
            <person name="Martin F.M."/>
            <person name="Grigoriev I.V."/>
            <person name="Hibbett D.S."/>
        </authorList>
    </citation>
    <scope>NUCLEOTIDE SEQUENCE [LARGE SCALE GENOMIC DNA]</scope>
    <source>
        <strain evidence="2 3">93-53</strain>
    </source>
</reference>
<evidence type="ECO:0000313" key="2">
    <source>
        <dbReference type="EMBL" id="KZT00932.1"/>
    </source>
</evidence>
<dbReference type="OrthoDB" id="3223806at2759"/>
<dbReference type="EMBL" id="KV427673">
    <property type="protein sequence ID" value="KZT00932.1"/>
    <property type="molecule type" value="Genomic_DNA"/>
</dbReference>
<dbReference type="GO" id="GO:0006508">
    <property type="term" value="P:proteolysis"/>
    <property type="evidence" value="ECO:0007669"/>
    <property type="project" value="InterPro"/>
</dbReference>
<gene>
    <name evidence="2" type="ORF">LAESUDRAFT_619842</name>
</gene>
<proteinExistence type="predicted"/>
<dbReference type="InterPro" id="IPR011600">
    <property type="entry name" value="Pept_C14_caspase"/>
</dbReference>
<dbReference type="Gene3D" id="3.40.50.1460">
    <property type="match status" value="1"/>
</dbReference>
<dbReference type="Pfam" id="PF00656">
    <property type="entry name" value="Peptidase_C14"/>
    <property type="match status" value="1"/>
</dbReference>
<dbReference type="AlphaFoldDB" id="A0A165BFA6"/>
<organism evidence="2 3">
    <name type="scientific">Laetiporus sulphureus 93-53</name>
    <dbReference type="NCBI Taxonomy" id="1314785"/>
    <lineage>
        <taxon>Eukaryota</taxon>
        <taxon>Fungi</taxon>
        <taxon>Dikarya</taxon>
        <taxon>Basidiomycota</taxon>
        <taxon>Agaricomycotina</taxon>
        <taxon>Agaricomycetes</taxon>
        <taxon>Polyporales</taxon>
        <taxon>Laetiporus</taxon>
    </lineage>
</organism>
<dbReference type="GeneID" id="63820289"/>
<accession>A0A165BFA6</accession>